<gene>
    <name evidence="5" type="ORF">HF086_014836</name>
</gene>
<keyword evidence="3" id="KW-0732">Signal</keyword>
<dbReference type="InterPro" id="IPR051368">
    <property type="entry name" value="SerProtInhib-TIL_Domain"/>
</dbReference>
<proteinExistence type="predicted"/>
<evidence type="ECO:0000313" key="6">
    <source>
        <dbReference type="Proteomes" id="UP000814243"/>
    </source>
</evidence>
<dbReference type="InterPro" id="IPR002919">
    <property type="entry name" value="TIL_dom"/>
</dbReference>
<feature type="domain" description="TIL" evidence="4">
    <location>
        <begin position="166"/>
        <end position="224"/>
    </location>
</feature>
<evidence type="ECO:0000256" key="3">
    <source>
        <dbReference type="SAM" id="SignalP"/>
    </source>
</evidence>
<dbReference type="InterPro" id="IPR036084">
    <property type="entry name" value="Ser_inhib-like_sf"/>
</dbReference>
<keyword evidence="1" id="KW-0646">Protease inhibitor</keyword>
<feature type="signal peptide" evidence="3">
    <location>
        <begin position="1"/>
        <end position="17"/>
    </location>
</feature>
<dbReference type="EMBL" id="JACEFF010000875">
    <property type="protein sequence ID" value="KAH9629166.1"/>
    <property type="molecule type" value="Genomic_DNA"/>
</dbReference>
<feature type="domain" description="TIL" evidence="4">
    <location>
        <begin position="102"/>
        <end position="162"/>
    </location>
</feature>
<dbReference type="PANTHER" id="PTHR23259:SF70">
    <property type="entry name" value="ACCESSORY GLAND PROTEIN ACP62F-RELATED"/>
    <property type="match status" value="1"/>
</dbReference>
<evidence type="ECO:0000256" key="1">
    <source>
        <dbReference type="ARBA" id="ARBA00022690"/>
    </source>
</evidence>
<evidence type="ECO:0000259" key="4">
    <source>
        <dbReference type="Pfam" id="PF01826"/>
    </source>
</evidence>
<dbReference type="GO" id="GO:0030414">
    <property type="term" value="F:peptidase inhibitor activity"/>
    <property type="evidence" value="ECO:0007669"/>
    <property type="project" value="UniProtKB-KW"/>
</dbReference>
<keyword evidence="2" id="KW-1015">Disulfide bond</keyword>
<sequence>MWRCAVLSVCCVSLAMAQLGLIDDFDPYSNHEVWQNVSACGPNEYFERCTHDCPPEKTCETRKIGISCLDVITPCIPKCICKEGFYRKSPGGECISEEECACGENEYFEKCTHECPPEKTCQTRLITVYCPAVVMPCIPKCVCKPGYYRDGPGGPCISEEECGPACREGEEYKECRNPCVDESCDAMGSLIPGCKSPETCEPGCACREGFYKLYNFFCVPKCYCPALKNTPECRN</sequence>
<dbReference type="PANTHER" id="PTHR23259">
    <property type="entry name" value="RIDDLE"/>
    <property type="match status" value="1"/>
</dbReference>
<dbReference type="Pfam" id="PF01826">
    <property type="entry name" value="TIL"/>
    <property type="match status" value="3"/>
</dbReference>
<reference evidence="5" key="1">
    <citation type="journal article" date="2021" name="G3 (Bethesda)">
        <title>Genome and transcriptome analysis of the beet armyworm Spodoptera exigua reveals targets for pest control. .</title>
        <authorList>
            <person name="Simon S."/>
            <person name="Breeschoten T."/>
            <person name="Jansen H.J."/>
            <person name="Dirks R.P."/>
            <person name="Schranz M.E."/>
            <person name="Ros V.I.D."/>
        </authorList>
    </citation>
    <scope>NUCLEOTIDE SEQUENCE</scope>
    <source>
        <strain evidence="5">TB_SE_WUR_2020</strain>
    </source>
</reference>
<evidence type="ECO:0000256" key="2">
    <source>
        <dbReference type="ARBA" id="ARBA00023157"/>
    </source>
</evidence>
<accession>A0A922M3F9</accession>
<dbReference type="Proteomes" id="UP000814243">
    <property type="component" value="Unassembled WGS sequence"/>
</dbReference>
<feature type="domain" description="TIL" evidence="4">
    <location>
        <begin position="40"/>
        <end position="100"/>
    </location>
</feature>
<organism evidence="5 6">
    <name type="scientific">Spodoptera exigua</name>
    <name type="common">Beet armyworm</name>
    <name type="synonym">Noctua fulgens</name>
    <dbReference type="NCBI Taxonomy" id="7107"/>
    <lineage>
        <taxon>Eukaryota</taxon>
        <taxon>Metazoa</taxon>
        <taxon>Ecdysozoa</taxon>
        <taxon>Arthropoda</taxon>
        <taxon>Hexapoda</taxon>
        <taxon>Insecta</taxon>
        <taxon>Pterygota</taxon>
        <taxon>Neoptera</taxon>
        <taxon>Endopterygota</taxon>
        <taxon>Lepidoptera</taxon>
        <taxon>Glossata</taxon>
        <taxon>Ditrysia</taxon>
        <taxon>Noctuoidea</taxon>
        <taxon>Noctuidae</taxon>
        <taxon>Amphipyrinae</taxon>
        <taxon>Spodoptera</taxon>
    </lineage>
</organism>
<name>A0A922M3F9_SPOEX</name>
<protein>
    <recommendedName>
        <fullName evidence="4">TIL domain-containing protein</fullName>
    </recommendedName>
</protein>
<feature type="chain" id="PRO_5037587389" description="TIL domain-containing protein" evidence="3">
    <location>
        <begin position="18"/>
        <end position="235"/>
    </location>
</feature>
<dbReference type="Gene3D" id="2.10.25.10">
    <property type="entry name" value="Laminin"/>
    <property type="match status" value="3"/>
</dbReference>
<evidence type="ECO:0000313" key="5">
    <source>
        <dbReference type="EMBL" id="KAH9629166.1"/>
    </source>
</evidence>
<comment type="caution">
    <text evidence="5">The sequence shown here is derived from an EMBL/GenBank/DDBJ whole genome shotgun (WGS) entry which is preliminary data.</text>
</comment>
<dbReference type="AlphaFoldDB" id="A0A922M3F9"/>
<dbReference type="SUPFAM" id="SSF57567">
    <property type="entry name" value="Serine protease inhibitors"/>
    <property type="match status" value="3"/>
</dbReference>
<dbReference type="CDD" id="cd19941">
    <property type="entry name" value="TIL"/>
    <property type="match status" value="3"/>
</dbReference>